<proteinExistence type="evidence at transcript level"/>
<feature type="domain" description="Major facilitator superfamily associated" evidence="7">
    <location>
        <begin position="2"/>
        <end position="430"/>
    </location>
</feature>
<dbReference type="InterPro" id="IPR024989">
    <property type="entry name" value="MFS_assoc_dom"/>
</dbReference>
<feature type="transmembrane region" description="Helical" evidence="6">
    <location>
        <begin position="335"/>
        <end position="355"/>
    </location>
</feature>
<feature type="transmembrane region" description="Helical" evidence="6">
    <location>
        <begin position="395"/>
        <end position="416"/>
    </location>
</feature>
<organism evidence="8">
    <name type="scientific">Parasteatoda tepidariorum</name>
    <name type="common">Common house spider</name>
    <name type="synonym">Achaearanea tepidariorum</name>
    <dbReference type="NCBI Taxonomy" id="114398"/>
    <lineage>
        <taxon>Eukaryota</taxon>
        <taxon>Metazoa</taxon>
        <taxon>Ecdysozoa</taxon>
        <taxon>Arthropoda</taxon>
        <taxon>Chelicerata</taxon>
        <taxon>Arachnida</taxon>
        <taxon>Araneae</taxon>
        <taxon>Araneomorphae</taxon>
        <taxon>Entelegynae</taxon>
        <taxon>Araneoidea</taxon>
        <taxon>Theridiidae</taxon>
        <taxon>Parasteatoda</taxon>
    </lineage>
</organism>
<keyword evidence="5 6" id="KW-0472">Membrane</keyword>
<dbReference type="Pfam" id="PF12832">
    <property type="entry name" value="MFS_1_like"/>
    <property type="match status" value="1"/>
</dbReference>
<dbReference type="SUPFAM" id="SSF103473">
    <property type="entry name" value="MFS general substrate transporter"/>
    <property type="match status" value="1"/>
</dbReference>
<keyword evidence="4 6" id="KW-1133">Transmembrane helix</keyword>
<dbReference type="GO" id="GO:0016020">
    <property type="term" value="C:membrane"/>
    <property type="evidence" value="ECO:0007669"/>
    <property type="project" value="UniProtKB-SubCell"/>
</dbReference>
<accession>A0A2L2XYS8</accession>
<comment type="similarity">
    <text evidence="2">Belongs to the major facilitator superfamily. MFSD6 family.</text>
</comment>
<dbReference type="EMBL" id="IAAA01007608">
    <property type="protein sequence ID" value="LAA01104.1"/>
    <property type="molecule type" value="mRNA"/>
</dbReference>
<feature type="transmembrane region" description="Helical" evidence="6">
    <location>
        <begin position="52"/>
        <end position="75"/>
    </location>
</feature>
<feature type="transmembrane region" description="Helical" evidence="6">
    <location>
        <begin position="197"/>
        <end position="217"/>
    </location>
</feature>
<feature type="transmembrane region" description="Helical" evidence="6">
    <location>
        <begin position="428"/>
        <end position="449"/>
    </location>
</feature>
<evidence type="ECO:0000256" key="1">
    <source>
        <dbReference type="ARBA" id="ARBA00004141"/>
    </source>
</evidence>
<feature type="transmembrane region" description="Helical" evidence="6">
    <location>
        <begin position="303"/>
        <end position="323"/>
    </location>
</feature>
<dbReference type="PANTHER" id="PTHR16172">
    <property type="entry name" value="MAJOR FACILITATOR SUPERFAMILY DOMAIN-CONTAINING PROTEIN 6-LIKE"/>
    <property type="match status" value="1"/>
</dbReference>
<evidence type="ECO:0000256" key="3">
    <source>
        <dbReference type="ARBA" id="ARBA00022692"/>
    </source>
</evidence>
<evidence type="ECO:0000256" key="6">
    <source>
        <dbReference type="SAM" id="Phobius"/>
    </source>
</evidence>
<sequence length="479" mass="52329">MAGVSPFMPVIAKGLGINAAAFGLVYTVIPFCVFLSKPFFGYLTDYFQNIKAIVFLLVFFTASSFVSILIIPQVATTPSDPLSTDYNLSCSEEEALSRYKECYGGNDFLKTQSCPFNASSRVTVSDNCTVTKLNNIESCLCDESPSLPNIYSTYQFWVFSVLAVVSGTGSATVYCLTDTACYEVVKDHPGLYGRQRVWATISWGVITSLAGFLNDLATPPNAETNYSPGFYIMLTLVIIDLLLLLKIQLAKPEFSLSICRDVGKIFASPETVIFAIGVYIVGALTSLIWSYEFWYLEDLGASSTLLGLAVGVQCLVAEIPMFFFSGWFIKHLGYFYCLSASFAAFTVRFLLYSFLKNPWLVLPVEVTQGFSYALFYASMTGYASTHAPPGTEATMMGILGGLFEGLGVATGSFLGGIGFNKLGGRHTFLAAAVVSFVCVPVLLTARFLLRKCTVSSTEDEKRSIDATTQKRYDVEPPHT</sequence>
<evidence type="ECO:0000259" key="7">
    <source>
        <dbReference type="Pfam" id="PF12832"/>
    </source>
</evidence>
<keyword evidence="3 6" id="KW-0812">Transmembrane</keyword>
<dbReference type="AlphaFoldDB" id="A0A2L2XYS8"/>
<feature type="transmembrane region" description="Helical" evidence="6">
    <location>
        <begin position="20"/>
        <end position="40"/>
    </location>
</feature>
<dbReference type="EMBL" id="IAAA01007609">
    <property type="protein sequence ID" value="LAA01106.1"/>
    <property type="molecule type" value="mRNA"/>
</dbReference>
<dbReference type="InterPro" id="IPR051717">
    <property type="entry name" value="MFS_MFSD6"/>
</dbReference>
<evidence type="ECO:0000313" key="8">
    <source>
        <dbReference type="EMBL" id="LAA01104.1"/>
    </source>
</evidence>
<reference evidence="8" key="1">
    <citation type="journal article" date="2016" name="Mol. Ecol. Resour.">
        <title>Evaluation of the impact of RNA preservation methods of spiders for de novo transcriptome assembly.</title>
        <authorList>
            <person name="Kono N."/>
            <person name="Nakamura H."/>
            <person name="Ito Y."/>
            <person name="Tomita M."/>
            <person name="Arakawa K."/>
        </authorList>
    </citation>
    <scope>NUCLEOTIDE SEQUENCE</scope>
    <source>
        <tissue evidence="8">Whole body</tissue>
    </source>
</reference>
<comment type="subcellular location">
    <subcellularLocation>
        <location evidence="1">Membrane</location>
        <topology evidence="1">Multi-pass membrane protein</topology>
    </subcellularLocation>
</comment>
<name>A0A2L2XYS8_PARTP</name>
<feature type="transmembrane region" description="Helical" evidence="6">
    <location>
        <begin position="229"/>
        <end position="250"/>
    </location>
</feature>
<dbReference type="PANTHER" id="PTHR16172:SF30">
    <property type="entry name" value="SUGAR BABY, ISOFORM C"/>
    <property type="match status" value="1"/>
</dbReference>
<protein>
    <submittedName>
        <fullName evidence="8">Major facilitator superfamily domain-containing protein 6</fullName>
    </submittedName>
</protein>
<evidence type="ECO:0000256" key="4">
    <source>
        <dbReference type="ARBA" id="ARBA00022989"/>
    </source>
</evidence>
<feature type="transmembrane region" description="Helical" evidence="6">
    <location>
        <begin position="154"/>
        <end position="176"/>
    </location>
</feature>
<evidence type="ECO:0000256" key="5">
    <source>
        <dbReference type="ARBA" id="ARBA00023136"/>
    </source>
</evidence>
<dbReference type="OrthoDB" id="7531894at2759"/>
<dbReference type="InterPro" id="IPR036259">
    <property type="entry name" value="MFS_trans_sf"/>
</dbReference>
<feature type="transmembrane region" description="Helical" evidence="6">
    <location>
        <begin position="271"/>
        <end position="291"/>
    </location>
</feature>
<evidence type="ECO:0000256" key="2">
    <source>
        <dbReference type="ARBA" id="ARBA00005241"/>
    </source>
</evidence>
<dbReference type="Gene3D" id="1.20.1250.20">
    <property type="entry name" value="MFS general substrate transporter like domains"/>
    <property type="match status" value="3"/>
</dbReference>